<name>A0A7C8NXT9_ORBOL</name>
<keyword evidence="1" id="KW-0732">Signal</keyword>
<evidence type="ECO:0000256" key="1">
    <source>
        <dbReference type="SAM" id="SignalP"/>
    </source>
</evidence>
<reference evidence="2 3" key="1">
    <citation type="submission" date="2019-06" db="EMBL/GenBank/DDBJ databases">
        <authorList>
            <person name="Palmer J.M."/>
        </authorList>
    </citation>
    <scope>NUCLEOTIDE SEQUENCE [LARGE SCALE GENOMIC DNA]</scope>
    <source>
        <strain evidence="2 3">TWF703</strain>
    </source>
</reference>
<gene>
    <name evidence="2" type="ORF">TWF703_003747</name>
</gene>
<evidence type="ECO:0000313" key="3">
    <source>
        <dbReference type="Proteomes" id="UP000480548"/>
    </source>
</evidence>
<organism evidence="2 3">
    <name type="scientific">Orbilia oligospora</name>
    <name type="common">Nematode-trapping fungus</name>
    <name type="synonym">Arthrobotrys oligospora</name>
    <dbReference type="NCBI Taxonomy" id="2813651"/>
    <lineage>
        <taxon>Eukaryota</taxon>
        <taxon>Fungi</taxon>
        <taxon>Dikarya</taxon>
        <taxon>Ascomycota</taxon>
        <taxon>Pezizomycotina</taxon>
        <taxon>Orbiliomycetes</taxon>
        <taxon>Orbiliales</taxon>
        <taxon>Orbiliaceae</taxon>
        <taxon>Orbilia</taxon>
    </lineage>
</organism>
<proteinExistence type="predicted"/>
<dbReference type="AlphaFoldDB" id="A0A7C8NXT9"/>
<evidence type="ECO:0000313" key="2">
    <source>
        <dbReference type="EMBL" id="KAF3139558.1"/>
    </source>
</evidence>
<accession>A0A7C8NXT9</accession>
<sequence>MKACSLSLLKIALAILWALLIDVPNVSARRITTKQVQKAPPDDMLLEHDYEVTEDDMTVDVSVQRWTDTTTEWMDDGCMNLEESGDDWLLEQITYNPARVNPSYPYFLDGILVFNEYFCQGVPLEFQLGDFTDERDLELGSPWSRPWEDPKNGAAEEGHNLVTFKLKTTDPEIKLRPETLEEIQLPDTDLPEELRPPLKEKYTDEIQFDIDTATNWHKASAWRGMQHIKNISKELSRAEAEEEQKWDGVERDELFQNENDWHNQIGEFGRDISLHGFWGAVSIKVVTDQTHWYTTNLQREVL</sequence>
<feature type="signal peptide" evidence="1">
    <location>
        <begin position="1"/>
        <end position="28"/>
    </location>
</feature>
<protein>
    <submittedName>
        <fullName evidence="2">Uncharacterized protein</fullName>
    </submittedName>
</protein>
<dbReference type="EMBL" id="WIQZ01000019">
    <property type="protein sequence ID" value="KAF3139558.1"/>
    <property type="molecule type" value="Genomic_DNA"/>
</dbReference>
<comment type="caution">
    <text evidence="2">The sequence shown here is derived from an EMBL/GenBank/DDBJ whole genome shotgun (WGS) entry which is preliminary data.</text>
</comment>
<dbReference type="Proteomes" id="UP000480548">
    <property type="component" value="Unassembled WGS sequence"/>
</dbReference>
<feature type="chain" id="PRO_5028822886" evidence="1">
    <location>
        <begin position="29"/>
        <end position="302"/>
    </location>
</feature>